<evidence type="ECO:0000313" key="1">
    <source>
        <dbReference type="EMBL" id="EAZ88469.1"/>
    </source>
</evidence>
<evidence type="ECO:0000313" key="2">
    <source>
        <dbReference type="Proteomes" id="UP000003781"/>
    </source>
</evidence>
<dbReference type="Proteomes" id="UP000003781">
    <property type="component" value="Unassembled WGS sequence"/>
</dbReference>
<dbReference type="RefSeq" id="WP_008278445.1">
    <property type="nucleotide sequence ID" value="NZ_AAXW01000081.1"/>
</dbReference>
<comment type="caution">
    <text evidence="1">The sequence shown here is derived from an EMBL/GenBank/DDBJ whole genome shotgun (WGS) entry which is preliminary data.</text>
</comment>
<protein>
    <submittedName>
        <fullName evidence="1">Uncharacterized protein</fullName>
    </submittedName>
</protein>
<dbReference type="EMBL" id="AAXW01000081">
    <property type="protein sequence ID" value="EAZ88469.1"/>
    <property type="molecule type" value="Genomic_DNA"/>
</dbReference>
<dbReference type="SUPFAM" id="SSF52980">
    <property type="entry name" value="Restriction endonuclease-like"/>
    <property type="match status" value="1"/>
</dbReference>
<reference evidence="1 2" key="1">
    <citation type="submission" date="2007-03" db="EMBL/GenBank/DDBJ databases">
        <authorList>
            <person name="Stal L."/>
            <person name="Ferriera S."/>
            <person name="Johnson J."/>
            <person name="Kravitz S."/>
            <person name="Beeson K."/>
            <person name="Sutton G."/>
            <person name="Rogers Y.-H."/>
            <person name="Friedman R."/>
            <person name="Frazier M."/>
            <person name="Venter J.C."/>
        </authorList>
    </citation>
    <scope>NUCLEOTIDE SEQUENCE [LARGE SCALE GENOMIC DNA]</scope>
    <source>
        <strain evidence="1 2">CCY0110</strain>
    </source>
</reference>
<dbReference type="AlphaFoldDB" id="A3IYH9"/>
<dbReference type="InterPro" id="IPR011335">
    <property type="entry name" value="Restrct_endonuc-II-like"/>
</dbReference>
<keyword evidence="2" id="KW-1185">Reference proteome</keyword>
<organism evidence="1 2">
    <name type="scientific">Crocosphaera chwakensis CCY0110</name>
    <dbReference type="NCBI Taxonomy" id="391612"/>
    <lineage>
        <taxon>Bacteria</taxon>
        <taxon>Bacillati</taxon>
        <taxon>Cyanobacteriota</taxon>
        <taxon>Cyanophyceae</taxon>
        <taxon>Oscillatoriophycideae</taxon>
        <taxon>Chroococcales</taxon>
        <taxon>Aphanothecaceae</taxon>
        <taxon>Crocosphaera</taxon>
        <taxon>Crocosphaera chwakensis</taxon>
    </lineage>
</organism>
<accession>A3IYH9</accession>
<gene>
    <name evidence="1" type="ORF">CY0110_26939</name>
</gene>
<sequence length="49" mass="5779">MRITPKGMSILELYCLYSLKSLQEKMIEYLENGTKLGWLINPKDKEEET</sequence>
<name>A3IYH9_9CHRO</name>
<proteinExistence type="predicted"/>